<gene>
    <name evidence="3" type="ORF">SCLAV_p0118</name>
</gene>
<feature type="compositionally biased region" description="Polar residues" evidence="1">
    <location>
        <begin position="389"/>
        <end position="398"/>
    </location>
</feature>
<dbReference type="GO" id="GO:0008236">
    <property type="term" value="F:serine-type peptidase activity"/>
    <property type="evidence" value="ECO:0007669"/>
    <property type="project" value="InterPro"/>
</dbReference>
<keyword evidence="3" id="KW-0645">Protease</keyword>
<geneLocation type="plasmid" evidence="3 4">
    <name>pSCL4</name>
</geneLocation>
<dbReference type="AlphaFoldDB" id="B5GVY8"/>
<dbReference type="Proteomes" id="UP000002357">
    <property type="component" value="Plasmid pSCL4"/>
</dbReference>
<protein>
    <submittedName>
        <fullName evidence="3">Putative protease</fullName>
    </submittedName>
</protein>
<dbReference type="InterPro" id="IPR005151">
    <property type="entry name" value="Tail-specific_protease"/>
</dbReference>
<dbReference type="CDD" id="cd07563">
    <property type="entry name" value="Peptidase_S41_IRBP"/>
    <property type="match status" value="1"/>
</dbReference>
<reference evidence="3 4" key="1">
    <citation type="journal article" date="2010" name="Genome Biol. Evol.">
        <title>The sequence of a 1.8-mb bacterial linear plasmid reveals a rich evolutionary reservoir of secondary metabolic pathways.</title>
        <authorList>
            <person name="Medema M.H."/>
            <person name="Trefzer A."/>
            <person name="Kovalchuk A."/>
            <person name="van den Berg M."/>
            <person name="Mueller U."/>
            <person name="Heijne W."/>
            <person name="Wu L."/>
            <person name="Alam M.T."/>
            <person name="Ronning C.M."/>
            <person name="Nierman W.C."/>
            <person name="Bovenberg R.A.L."/>
            <person name="Breitling R."/>
            <person name="Takano E."/>
        </authorList>
    </citation>
    <scope>NUCLEOTIDE SEQUENCE [LARGE SCALE GENOMIC DNA]</scope>
    <source>
        <strain evidence="4">ATCC 27064 / DSM 738 / JCM 4710 / NBRC 13307 / NCIMB 12785 / NRRL 3585 / VKM Ac-602</strain>
        <plasmid evidence="3">pSCL4</plasmid>
    </source>
</reference>
<accession>B5GVY8</accession>
<dbReference type="Gene3D" id="3.90.226.10">
    <property type="entry name" value="2-enoyl-CoA Hydratase, Chain A, domain 1"/>
    <property type="match status" value="1"/>
</dbReference>
<dbReference type="eggNOG" id="COG0793">
    <property type="taxonomic scope" value="Bacteria"/>
</dbReference>
<feature type="region of interest" description="Disordered" evidence="1">
    <location>
        <begin position="1"/>
        <end position="40"/>
    </location>
</feature>
<dbReference type="GO" id="GO:0006508">
    <property type="term" value="P:proteolysis"/>
    <property type="evidence" value="ECO:0007669"/>
    <property type="project" value="UniProtKB-KW"/>
</dbReference>
<keyword evidence="4" id="KW-1185">Reference proteome</keyword>
<evidence type="ECO:0000256" key="1">
    <source>
        <dbReference type="SAM" id="MobiDB-lite"/>
    </source>
</evidence>
<dbReference type="Gene3D" id="3.30.750.44">
    <property type="match status" value="1"/>
</dbReference>
<feature type="region of interest" description="Disordered" evidence="1">
    <location>
        <begin position="389"/>
        <end position="413"/>
    </location>
</feature>
<keyword evidence="3" id="KW-0614">Plasmid</keyword>
<evidence type="ECO:0000313" key="4">
    <source>
        <dbReference type="Proteomes" id="UP000002357"/>
    </source>
</evidence>
<sequence>MRADRIHVHGKGNATSSTLSVGTGEPSVPPGPGRRRMSGRRARHGVLVAAGTVPARGGTLGTAATPSAPEGRTHLSADGTWQVDGYGTALTISDGVLRTRDTTAISCRPALTVRQSAVTGPDGTVRFAQDGIVTTVSPRTASLSHDSAMSTRRMRRISALPALSGREQPTGPVANLYVFWQTFKENYPFFTERGFDWDAFIERRDLGGESLERYADGAIGSADLPGGIGCLRMSRFVACAPGAYGHATDSPAPPRVLDRIINRARTSGPGARRGLIIDVRGDMGGLDGLALQIANRLTNRPYAAFAEQTRNDARDETRLTPRQTMRVIPAAGSPRCTGPITLLTGGSTVSAGEAFTQAPAERPAPTVRIGENTQGVFSDTLSRSLPNGWESSLSNEKCTTPRGHSFEGPGIPPPLRTPVFTEAESAADHDAVFDRARALLTGRRRPDGDNTGRRTP</sequence>
<dbReference type="Pfam" id="PF03572">
    <property type="entry name" value="Peptidase_S41"/>
    <property type="match status" value="1"/>
</dbReference>
<dbReference type="EMBL" id="CM000914">
    <property type="protein sequence ID" value="EFG03609.2"/>
    <property type="molecule type" value="Genomic_DNA"/>
</dbReference>
<organism evidence="3 4">
    <name type="scientific">Streptomyces clavuligerus</name>
    <dbReference type="NCBI Taxonomy" id="1901"/>
    <lineage>
        <taxon>Bacteria</taxon>
        <taxon>Bacillati</taxon>
        <taxon>Actinomycetota</taxon>
        <taxon>Actinomycetes</taxon>
        <taxon>Kitasatosporales</taxon>
        <taxon>Streptomycetaceae</taxon>
        <taxon>Streptomyces</taxon>
    </lineage>
</organism>
<name>B5GVY8_STRCL</name>
<dbReference type="InterPro" id="IPR029045">
    <property type="entry name" value="ClpP/crotonase-like_dom_sf"/>
</dbReference>
<proteinExistence type="predicted"/>
<dbReference type="OrthoDB" id="9758793at2"/>
<dbReference type="SUPFAM" id="SSF52096">
    <property type="entry name" value="ClpP/crotonase"/>
    <property type="match status" value="1"/>
</dbReference>
<feature type="domain" description="Tail specific protease" evidence="2">
    <location>
        <begin position="228"/>
        <end position="413"/>
    </location>
</feature>
<evidence type="ECO:0000313" key="3">
    <source>
        <dbReference type="EMBL" id="EFG03609.2"/>
    </source>
</evidence>
<evidence type="ECO:0000259" key="2">
    <source>
        <dbReference type="Pfam" id="PF03572"/>
    </source>
</evidence>
<keyword evidence="3" id="KW-0378">Hydrolase</keyword>